<dbReference type="AlphaFoldDB" id="A0A1J4KSD0"/>
<evidence type="ECO:0000313" key="2">
    <source>
        <dbReference type="EMBL" id="OHT13792.1"/>
    </source>
</evidence>
<comment type="caution">
    <text evidence="2">The sequence shown here is derived from an EMBL/GenBank/DDBJ whole genome shotgun (WGS) entry which is preliminary data.</text>
</comment>
<keyword evidence="1" id="KW-1133">Transmembrane helix</keyword>
<accession>A0A1J4KSD0</accession>
<dbReference type="GeneID" id="94833424"/>
<keyword evidence="1" id="KW-0472">Membrane</keyword>
<feature type="transmembrane region" description="Helical" evidence="1">
    <location>
        <begin position="15"/>
        <end position="38"/>
    </location>
</feature>
<gene>
    <name evidence="2" type="ORF">TRFO_16017</name>
</gene>
<sequence>MTGKREDSPREESFITVRFIVVVITVCMIVLGLGYLLWNSFRTVVGKDSPDERVPFKYSMKHQDKQHDDLELHGFSKL</sequence>
<dbReference type="Proteomes" id="UP000179807">
    <property type="component" value="Unassembled WGS sequence"/>
</dbReference>
<keyword evidence="3" id="KW-1185">Reference proteome</keyword>
<name>A0A1J4KSD0_9EUKA</name>
<organism evidence="2 3">
    <name type="scientific">Tritrichomonas foetus</name>
    <dbReference type="NCBI Taxonomy" id="1144522"/>
    <lineage>
        <taxon>Eukaryota</taxon>
        <taxon>Metamonada</taxon>
        <taxon>Parabasalia</taxon>
        <taxon>Tritrichomonadida</taxon>
        <taxon>Tritrichomonadidae</taxon>
        <taxon>Tritrichomonas</taxon>
    </lineage>
</organism>
<evidence type="ECO:0000313" key="3">
    <source>
        <dbReference type="Proteomes" id="UP000179807"/>
    </source>
</evidence>
<protein>
    <submittedName>
        <fullName evidence="2">Uncharacterized protein</fullName>
    </submittedName>
</protein>
<evidence type="ECO:0000256" key="1">
    <source>
        <dbReference type="SAM" id="Phobius"/>
    </source>
</evidence>
<keyword evidence="1" id="KW-0812">Transmembrane</keyword>
<dbReference type="VEuPathDB" id="TrichDB:TRFO_16017"/>
<reference evidence="2" key="1">
    <citation type="submission" date="2016-10" db="EMBL/GenBank/DDBJ databases">
        <authorList>
            <person name="Benchimol M."/>
            <person name="Almeida L.G."/>
            <person name="Vasconcelos A.T."/>
            <person name="Perreira-Neves A."/>
            <person name="Rosa I.A."/>
            <person name="Tasca T."/>
            <person name="Bogo M.R."/>
            <person name="de Souza W."/>
        </authorList>
    </citation>
    <scope>NUCLEOTIDE SEQUENCE [LARGE SCALE GENOMIC DNA]</scope>
    <source>
        <strain evidence="2">K</strain>
    </source>
</reference>
<dbReference type="RefSeq" id="XP_068366928.1">
    <property type="nucleotide sequence ID" value="XM_068498720.1"/>
</dbReference>
<proteinExistence type="predicted"/>
<dbReference type="EMBL" id="MLAK01000476">
    <property type="protein sequence ID" value="OHT13792.1"/>
    <property type="molecule type" value="Genomic_DNA"/>
</dbReference>